<comment type="function">
    <text evidence="8">Catalyzes the attachment of valine to tRNA(Val). As ValRS can inadvertently accommodate and process structurally similar amino acids such as threonine, to avoid such errors, it has a 'posttransfer' editing activity that hydrolyzes mischarged Thr-tRNA(Val) in a tRNA-dependent manner.</text>
</comment>
<dbReference type="HAMAP" id="MF_02004">
    <property type="entry name" value="Val_tRNA_synth_type1"/>
    <property type="match status" value="1"/>
</dbReference>
<dbReference type="Pfam" id="PF00133">
    <property type="entry name" value="tRNA-synt_1"/>
    <property type="match status" value="2"/>
</dbReference>
<dbReference type="PANTHER" id="PTHR11946">
    <property type="entry name" value="VALYL-TRNA SYNTHETASES"/>
    <property type="match status" value="1"/>
</dbReference>
<dbReference type="InterPro" id="IPR009008">
    <property type="entry name" value="Val/Leu/Ile-tRNA-synth_edit"/>
</dbReference>
<keyword evidence="1 8" id="KW-0963">Cytoplasm</keyword>
<feature type="domain" description="Aminoacyl-tRNA synthetase class Ia" evidence="9">
    <location>
        <begin position="15"/>
        <end position="521"/>
    </location>
</feature>
<dbReference type="InterPro" id="IPR009080">
    <property type="entry name" value="tRNAsynth_Ia_anticodon-bd"/>
</dbReference>
<gene>
    <name evidence="8" type="primary">valS</name>
    <name evidence="12" type="ORF">RHABOEDO_000861</name>
</gene>
<evidence type="ECO:0000256" key="3">
    <source>
        <dbReference type="ARBA" id="ARBA00022741"/>
    </source>
</evidence>
<evidence type="ECO:0000256" key="1">
    <source>
        <dbReference type="ARBA" id="ARBA00022490"/>
    </source>
</evidence>
<comment type="domain">
    <text evidence="8">The C-terminal coiled-coil domain is crucial for aminoacylation activity.</text>
</comment>
<comment type="domain">
    <text evidence="8">ValRS has two distinct active sites: one for aminoacylation and one for editing. The misactivated threonine is translocated from the active site to the editing site.</text>
</comment>
<dbReference type="GO" id="GO:0004832">
    <property type="term" value="F:valine-tRNA ligase activity"/>
    <property type="evidence" value="ECO:0007669"/>
    <property type="project" value="UniProtKB-EC"/>
</dbReference>
<dbReference type="InterPro" id="IPR037118">
    <property type="entry name" value="Val-tRNA_synth_C_sf"/>
</dbReference>
<sequence length="940" mass="109504">MTLSKSYEPQEVEKKWYLFWEEKQFFKVDPASIKPAFCICMPPPNVTGVLHMGHALVNTLQDVLIRWKRMSGYETLWVPGTDHAGIATQTVVERRLLATEGKKRKDFTREEFFQEIWQWKERSENQILNQLKKLGCSCDWSRLCFTMDKERNLAVCTLFKKMFDDGLIYRGDYLVNWDPISQTALADDEVEYEEKSSFLWYINYCFEDAPEKLITVATTRPETMLGDTALAVSVCDERYKHLVGKRVIVPFVKRSIPIIADRLIDPSFGTGVVKVTPAHDLNDYQMGQTHKLDSINIMTPDGRINEQGQEFSGLTMQEARVAIVDALQKRNLINRIEPHNHRIGISYRSKAIIEPYLSKQWFVRVSQFKDRLRQLVEDKKVSLIPPHWENTYFHWIDHLRDWCISRQLWWGHRIPIWYNKNNPDQILVFDGISLPLEVQKNPDHWYQDEDVLDTWFSSAIWPFSTLGWPHQTQELKKFYPNSTLITGHDILFFWVARMILMGEYVFNQPPFPEVFLHGLIYGKSYWRHQENGSIAYLTHAEKHPFELGQTPPSEIHSKWEKMSKSKGNIIDPLEVIDFYGTDAMRMGLCASATQARQIDLDRRRFEEFKNFVNKIWNGARFVFMNIKDLSADNFATGLDLSILTLEDRWIFSLLNRTIQSVNSYLKEYAFDKALSTAYDFFWNQFCAYYVELVKPILTDPVNANRENKQKILSLVLFSSIRLLHPIAPFVTEELFDKIKQKLDSRIENQTDPYTQEALAAINSSACIVSNYPQAILEDIRPDVEETFTFLDQVTHAIRAIRAEMQMPPNMAIDLFVQAPSQDEQRAALEKNSGFLKALIRIQSITFTEETQNLLFSSETLIGSLKLQIPLPQELKIREKIRLVKEKEKLIQQQNKLRAQLANANFLEKAPASLVSTLKDNLSQAEKKLEETIEKLDQLQN</sequence>
<feature type="short sequence motif" description="'HIGH' region" evidence="8">
    <location>
        <begin position="44"/>
        <end position="54"/>
    </location>
</feature>
<dbReference type="SUPFAM" id="SSF46589">
    <property type="entry name" value="tRNA-binding arm"/>
    <property type="match status" value="1"/>
</dbReference>
<keyword evidence="2 8" id="KW-0436">Ligase</keyword>
<dbReference type="CDD" id="cd00817">
    <property type="entry name" value="ValRS_core"/>
    <property type="match status" value="1"/>
</dbReference>
<comment type="catalytic activity">
    <reaction evidence="7 8">
        <text>tRNA(Val) + L-valine + ATP = L-valyl-tRNA(Val) + AMP + diphosphate</text>
        <dbReference type="Rhea" id="RHEA:10704"/>
        <dbReference type="Rhea" id="RHEA-COMP:9672"/>
        <dbReference type="Rhea" id="RHEA-COMP:9708"/>
        <dbReference type="ChEBI" id="CHEBI:30616"/>
        <dbReference type="ChEBI" id="CHEBI:33019"/>
        <dbReference type="ChEBI" id="CHEBI:57762"/>
        <dbReference type="ChEBI" id="CHEBI:78442"/>
        <dbReference type="ChEBI" id="CHEBI:78537"/>
        <dbReference type="ChEBI" id="CHEBI:456215"/>
        <dbReference type="EC" id="6.1.1.9"/>
    </reaction>
</comment>
<keyword evidence="8" id="KW-0175">Coiled coil</keyword>
<keyword evidence="3 8" id="KW-0547">Nucleotide-binding</keyword>
<keyword evidence="6 8" id="KW-0030">Aminoacyl-tRNA synthetase</keyword>
<dbReference type="RefSeq" id="WP_215217639.1">
    <property type="nucleotide sequence ID" value="NZ_CP075587.1"/>
</dbReference>
<keyword evidence="5 8" id="KW-0648">Protein biosynthesis</keyword>
<comment type="similarity">
    <text evidence="8">Belongs to the class-I aminoacyl-tRNA synthetase family. ValS type 1 subfamily.</text>
</comment>
<protein>
    <recommendedName>
        <fullName evidence="8">Valine--tRNA ligase</fullName>
        <ecNumber evidence="8">6.1.1.9</ecNumber>
    </recommendedName>
    <alternativeName>
        <fullName evidence="8">Valyl-tRNA synthetase</fullName>
        <shortName evidence="8">ValRS</shortName>
    </alternativeName>
</protein>
<evidence type="ECO:0000259" key="10">
    <source>
        <dbReference type="Pfam" id="PF08264"/>
    </source>
</evidence>
<evidence type="ECO:0000256" key="4">
    <source>
        <dbReference type="ARBA" id="ARBA00022840"/>
    </source>
</evidence>
<dbReference type="Gene3D" id="1.10.287.380">
    <property type="entry name" value="Valyl-tRNA synthetase, C-terminal domain"/>
    <property type="match status" value="1"/>
</dbReference>
<evidence type="ECO:0000259" key="9">
    <source>
        <dbReference type="Pfam" id="PF00133"/>
    </source>
</evidence>
<dbReference type="InterPro" id="IPR001412">
    <property type="entry name" value="aa-tRNA-synth_I_CS"/>
</dbReference>
<feature type="domain" description="Methionyl/Valyl/Leucyl/Isoleucyl-tRNA synthetase anticodon-binding" evidence="10">
    <location>
        <begin position="647"/>
        <end position="812"/>
    </location>
</feature>
<dbReference type="Pfam" id="PF08264">
    <property type="entry name" value="Anticodon_1"/>
    <property type="match status" value="1"/>
</dbReference>
<dbReference type="Gene3D" id="3.40.50.620">
    <property type="entry name" value="HUPs"/>
    <property type="match status" value="2"/>
</dbReference>
<comment type="subunit">
    <text evidence="8">Monomer.</text>
</comment>
<evidence type="ECO:0000259" key="11">
    <source>
        <dbReference type="Pfam" id="PF10458"/>
    </source>
</evidence>
<evidence type="ECO:0000256" key="6">
    <source>
        <dbReference type="ARBA" id="ARBA00023146"/>
    </source>
</evidence>
<evidence type="ECO:0000256" key="8">
    <source>
        <dbReference type="HAMAP-Rule" id="MF_02004"/>
    </source>
</evidence>
<dbReference type="InterPro" id="IPR033705">
    <property type="entry name" value="Anticodon_Ia_Val"/>
</dbReference>
<keyword evidence="13" id="KW-1185">Reference proteome</keyword>
<evidence type="ECO:0000256" key="7">
    <source>
        <dbReference type="ARBA" id="ARBA00047552"/>
    </source>
</evidence>
<comment type="subcellular location">
    <subcellularLocation>
        <location evidence="8">Cytoplasm</location>
    </subcellularLocation>
</comment>
<evidence type="ECO:0000313" key="12">
    <source>
        <dbReference type="EMBL" id="QYF48660.1"/>
    </source>
</evidence>
<dbReference type="InterPro" id="IPR013155">
    <property type="entry name" value="M/V/L/I-tRNA-synth_anticd-bd"/>
</dbReference>
<dbReference type="NCBIfam" id="TIGR00422">
    <property type="entry name" value="valS"/>
    <property type="match status" value="1"/>
</dbReference>
<proteinExistence type="inferred from homology"/>
<evidence type="ECO:0000256" key="5">
    <source>
        <dbReference type="ARBA" id="ARBA00022917"/>
    </source>
</evidence>
<feature type="domain" description="Aminoacyl-tRNA synthetase class Ia" evidence="9">
    <location>
        <begin position="559"/>
        <end position="600"/>
    </location>
</feature>
<dbReference type="SUPFAM" id="SSF52374">
    <property type="entry name" value="Nucleotidylyl transferase"/>
    <property type="match status" value="1"/>
</dbReference>
<dbReference type="Proteomes" id="UP000826014">
    <property type="component" value="Chromosome"/>
</dbReference>
<evidence type="ECO:0000313" key="13">
    <source>
        <dbReference type="Proteomes" id="UP000826014"/>
    </source>
</evidence>
<dbReference type="InterPro" id="IPR002300">
    <property type="entry name" value="aa-tRNA-synth_Ia"/>
</dbReference>
<dbReference type="SUPFAM" id="SSF50677">
    <property type="entry name" value="ValRS/IleRS/LeuRS editing domain"/>
    <property type="match status" value="1"/>
</dbReference>
<evidence type="ECO:0000256" key="2">
    <source>
        <dbReference type="ARBA" id="ARBA00022598"/>
    </source>
</evidence>
<feature type="coiled-coil region" evidence="8">
    <location>
        <begin position="879"/>
        <end position="938"/>
    </location>
</feature>
<dbReference type="InterPro" id="IPR019499">
    <property type="entry name" value="Val-tRNA_synth_tRNA-bd"/>
</dbReference>
<feature type="short sequence motif" description="'KMSKS' region" evidence="8">
    <location>
        <begin position="561"/>
        <end position="565"/>
    </location>
</feature>
<feature type="binding site" evidence="8">
    <location>
        <position position="564"/>
    </location>
    <ligand>
        <name>ATP</name>
        <dbReference type="ChEBI" id="CHEBI:30616"/>
    </ligand>
</feature>
<dbReference type="InterPro" id="IPR002303">
    <property type="entry name" value="Valyl-tRNA_ligase"/>
</dbReference>
<dbReference type="EC" id="6.1.1.9" evidence="8"/>
<dbReference type="InterPro" id="IPR014729">
    <property type="entry name" value="Rossmann-like_a/b/a_fold"/>
</dbReference>
<dbReference type="Gene3D" id="1.10.730.10">
    <property type="entry name" value="Isoleucyl-tRNA Synthetase, Domain 1"/>
    <property type="match status" value="1"/>
</dbReference>
<feature type="domain" description="Valyl-tRNA synthetase tRNA-binding arm" evidence="11">
    <location>
        <begin position="878"/>
        <end position="939"/>
    </location>
</feature>
<keyword evidence="4 8" id="KW-0067">ATP-binding</keyword>
<dbReference type="PANTHER" id="PTHR11946:SF93">
    <property type="entry name" value="VALINE--TRNA LIGASE, CHLOROPLASTIC_MITOCHONDRIAL 2"/>
    <property type="match status" value="1"/>
</dbReference>
<dbReference type="PROSITE" id="PS00178">
    <property type="entry name" value="AA_TRNA_LIGASE_I"/>
    <property type="match status" value="1"/>
</dbReference>
<accession>A0ABX8V0B3</accession>
<organism evidence="12 13">
    <name type="scientific">Candidatus Rhabdochlamydia oedothoracis</name>
    <dbReference type="NCBI Taxonomy" id="2720720"/>
    <lineage>
        <taxon>Bacteria</taxon>
        <taxon>Pseudomonadati</taxon>
        <taxon>Chlamydiota</taxon>
        <taxon>Chlamydiia</taxon>
        <taxon>Parachlamydiales</taxon>
        <taxon>Candidatus Rhabdochlamydiaceae</taxon>
        <taxon>Candidatus Rhabdochlamydia</taxon>
    </lineage>
</organism>
<dbReference type="SUPFAM" id="SSF47323">
    <property type="entry name" value="Anticodon-binding domain of a subclass of class I aminoacyl-tRNA synthetases"/>
    <property type="match status" value="1"/>
</dbReference>
<name>A0ABX8V0B3_9BACT</name>
<dbReference type="Pfam" id="PF10458">
    <property type="entry name" value="Val_tRNA-synt_C"/>
    <property type="match status" value="1"/>
</dbReference>
<dbReference type="PRINTS" id="PR00986">
    <property type="entry name" value="TRNASYNTHVAL"/>
</dbReference>
<dbReference type="EMBL" id="CP075587">
    <property type="protein sequence ID" value="QYF48660.1"/>
    <property type="molecule type" value="Genomic_DNA"/>
</dbReference>
<dbReference type="CDD" id="cd07962">
    <property type="entry name" value="Anticodon_Ia_Val"/>
    <property type="match status" value="1"/>
</dbReference>
<dbReference type="InterPro" id="IPR010978">
    <property type="entry name" value="tRNA-bd_arm"/>
</dbReference>
<dbReference type="NCBIfam" id="NF004349">
    <property type="entry name" value="PRK05729.1"/>
    <property type="match status" value="1"/>
</dbReference>
<reference evidence="12 13" key="1">
    <citation type="journal article" date="2022" name="bioRxiv">
        <title>Ecology and evolution of chlamydial symbionts of arthropods.</title>
        <authorList>
            <person name="Halter T."/>
            <person name="Koestlbacher S."/>
            <person name="Collingro A."/>
            <person name="Sixt B.S."/>
            <person name="Toenshoff E.R."/>
            <person name="Hendrickx F."/>
            <person name="Kostanjsek R."/>
            <person name="Horn M."/>
        </authorList>
    </citation>
    <scope>NUCLEOTIDE SEQUENCE [LARGE SCALE GENOMIC DNA]</scope>
    <source>
        <strain evidence="12">W744xW776</strain>
    </source>
</reference>